<keyword evidence="4" id="KW-1185">Reference proteome</keyword>
<sequence>MEKKKVFSRIPPHLRNREEPLFEIHNDESATRQSDKHPSDNGNLNEPSTRQKEYKTIDIDKFLEELCPPRKATSQQPDSVCSEGDQHAQRSEGPSPSSLVDTDHCFNPVKCETLFTYPLTRSEHPPMEVGSSGPIFTSAQSNTVSDKAPRGKPRKKNKSRKARKIGPATNPKDVGDSSPTSSFGQSSPLPVNAAQRQSRNKLTPHKPTNSGPSTLFAKKDGKPVIRSAYGLSREEELLKELARGNSELLRGLKALKERSEAVANELAAVREDTVMMDAPDPEIEGKKDKNGWRNKRKQNVILGKNKKVDRQQVLSAVSL</sequence>
<feature type="region of interest" description="Disordered" evidence="2">
    <location>
        <begin position="121"/>
        <end position="222"/>
    </location>
</feature>
<accession>A0A3N4HUZ7</accession>
<evidence type="ECO:0000313" key="4">
    <source>
        <dbReference type="Proteomes" id="UP000275078"/>
    </source>
</evidence>
<proteinExistence type="predicted"/>
<reference evidence="3 4" key="1">
    <citation type="journal article" date="2018" name="Nat. Ecol. Evol.">
        <title>Pezizomycetes genomes reveal the molecular basis of ectomycorrhizal truffle lifestyle.</title>
        <authorList>
            <person name="Murat C."/>
            <person name="Payen T."/>
            <person name="Noel B."/>
            <person name="Kuo A."/>
            <person name="Morin E."/>
            <person name="Chen J."/>
            <person name="Kohler A."/>
            <person name="Krizsan K."/>
            <person name="Balestrini R."/>
            <person name="Da Silva C."/>
            <person name="Montanini B."/>
            <person name="Hainaut M."/>
            <person name="Levati E."/>
            <person name="Barry K.W."/>
            <person name="Belfiori B."/>
            <person name="Cichocki N."/>
            <person name="Clum A."/>
            <person name="Dockter R.B."/>
            <person name="Fauchery L."/>
            <person name="Guy J."/>
            <person name="Iotti M."/>
            <person name="Le Tacon F."/>
            <person name="Lindquist E.A."/>
            <person name="Lipzen A."/>
            <person name="Malagnac F."/>
            <person name="Mello A."/>
            <person name="Molinier V."/>
            <person name="Miyauchi S."/>
            <person name="Poulain J."/>
            <person name="Riccioni C."/>
            <person name="Rubini A."/>
            <person name="Sitrit Y."/>
            <person name="Splivallo R."/>
            <person name="Traeger S."/>
            <person name="Wang M."/>
            <person name="Zifcakova L."/>
            <person name="Wipf D."/>
            <person name="Zambonelli A."/>
            <person name="Paolocci F."/>
            <person name="Nowrousian M."/>
            <person name="Ottonello S."/>
            <person name="Baldrian P."/>
            <person name="Spatafora J.W."/>
            <person name="Henrissat B."/>
            <person name="Nagy L.G."/>
            <person name="Aury J.M."/>
            <person name="Wincker P."/>
            <person name="Grigoriev I.V."/>
            <person name="Bonfante P."/>
            <person name="Martin F.M."/>
        </authorList>
    </citation>
    <scope>NUCLEOTIDE SEQUENCE [LARGE SCALE GENOMIC DNA]</scope>
    <source>
        <strain evidence="3 4">RN42</strain>
    </source>
</reference>
<feature type="region of interest" description="Disordered" evidence="2">
    <location>
        <begin position="1"/>
        <end position="103"/>
    </location>
</feature>
<protein>
    <submittedName>
        <fullName evidence="3">Uncharacterized protein</fullName>
    </submittedName>
</protein>
<evidence type="ECO:0000313" key="3">
    <source>
        <dbReference type="EMBL" id="RPA77662.1"/>
    </source>
</evidence>
<keyword evidence="1" id="KW-0175">Coiled coil</keyword>
<feature type="compositionally biased region" description="Basic and acidic residues" evidence="2">
    <location>
        <begin position="49"/>
        <end position="68"/>
    </location>
</feature>
<evidence type="ECO:0000256" key="2">
    <source>
        <dbReference type="SAM" id="MobiDB-lite"/>
    </source>
</evidence>
<dbReference type="Proteomes" id="UP000275078">
    <property type="component" value="Unassembled WGS sequence"/>
</dbReference>
<evidence type="ECO:0000256" key="1">
    <source>
        <dbReference type="SAM" id="Coils"/>
    </source>
</evidence>
<organism evidence="3 4">
    <name type="scientific">Ascobolus immersus RN42</name>
    <dbReference type="NCBI Taxonomy" id="1160509"/>
    <lineage>
        <taxon>Eukaryota</taxon>
        <taxon>Fungi</taxon>
        <taxon>Dikarya</taxon>
        <taxon>Ascomycota</taxon>
        <taxon>Pezizomycotina</taxon>
        <taxon>Pezizomycetes</taxon>
        <taxon>Pezizales</taxon>
        <taxon>Ascobolaceae</taxon>
        <taxon>Ascobolus</taxon>
    </lineage>
</organism>
<feature type="region of interest" description="Disordered" evidence="2">
    <location>
        <begin position="279"/>
        <end position="304"/>
    </location>
</feature>
<gene>
    <name evidence="3" type="ORF">BJ508DRAFT_329940</name>
</gene>
<feature type="compositionally biased region" description="Basic residues" evidence="2">
    <location>
        <begin position="150"/>
        <end position="164"/>
    </location>
</feature>
<dbReference type="EMBL" id="ML119722">
    <property type="protein sequence ID" value="RPA77662.1"/>
    <property type="molecule type" value="Genomic_DNA"/>
</dbReference>
<feature type="coiled-coil region" evidence="1">
    <location>
        <begin position="238"/>
        <end position="272"/>
    </location>
</feature>
<dbReference type="AlphaFoldDB" id="A0A3N4HUZ7"/>
<feature type="compositionally biased region" description="Low complexity" evidence="2">
    <location>
        <begin position="177"/>
        <end position="187"/>
    </location>
</feature>
<feature type="compositionally biased region" description="Polar residues" evidence="2">
    <location>
        <begin position="134"/>
        <end position="145"/>
    </location>
</feature>
<feature type="compositionally biased region" description="Basic and acidic residues" evidence="2">
    <location>
        <begin position="15"/>
        <end position="39"/>
    </location>
</feature>
<name>A0A3N4HUZ7_ASCIM</name>